<evidence type="ECO:0000313" key="1">
    <source>
        <dbReference type="EMBL" id="RZF60622.1"/>
    </source>
</evidence>
<evidence type="ECO:0000313" key="2">
    <source>
        <dbReference type="Proteomes" id="UP000292085"/>
    </source>
</evidence>
<dbReference type="PANTHER" id="PTHR43664">
    <property type="entry name" value="MONOAMINE OXIDASE-RELATED"/>
    <property type="match status" value="1"/>
</dbReference>
<dbReference type="InterPro" id="IPR029069">
    <property type="entry name" value="HotDog_dom_sf"/>
</dbReference>
<dbReference type="InterPro" id="IPR048274">
    <property type="entry name" value="MC_hydratase"/>
</dbReference>
<dbReference type="GO" id="GO:0016829">
    <property type="term" value="F:lyase activity"/>
    <property type="evidence" value="ECO:0007669"/>
    <property type="project" value="InterPro"/>
</dbReference>
<dbReference type="AlphaFoldDB" id="A0A4Q6XSV1"/>
<gene>
    <name evidence="1" type="ORF">EWE75_22090</name>
</gene>
<protein>
    <submittedName>
        <fullName evidence="1">MaoC family dehydratase</fullName>
    </submittedName>
</protein>
<sequence>MTRRIVAGWEGRFFDDFNVGDVYRCRIGRTVTLTDNIQFTLITNNTNQIHFNADYAAKTEFKRPLINSALTLSIIGGMGVADLSENGFALGWDYITLPNPVFPDDTLYCEQEIMEKRESKSRPGQGIVKAKTRGINQHGLVVIEYARSVMVWRRGSAPTVNIFPEPKI</sequence>
<keyword evidence="2" id="KW-1185">Reference proteome</keyword>
<dbReference type="OrthoDB" id="9796589at2"/>
<dbReference type="RefSeq" id="WP_130160244.1">
    <property type="nucleotide sequence ID" value="NZ_SGIS01000059.1"/>
</dbReference>
<dbReference type="EMBL" id="SGIS01000059">
    <property type="protein sequence ID" value="RZF60622.1"/>
    <property type="molecule type" value="Genomic_DNA"/>
</dbReference>
<dbReference type="SUPFAM" id="SSF54637">
    <property type="entry name" value="Thioesterase/thiol ester dehydrase-isomerase"/>
    <property type="match status" value="1"/>
</dbReference>
<organism evidence="1 2">
    <name type="scientific">Sphingomonas populi</name>
    <dbReference type="NCBI Taxonomy" id="2484750"/>
    <lineage>
        <taxon>Bacteria</taxon>
        <taxon>Pseudomonadati</taxon>
        <taxon>Pseudomonadota</taxon>
        <taxon>Alphaproteobacteria</taxon>
        <taxon>Sphingomonadales</taxon>
        <taxon>Sphingomonadaceae</taxon>
        <taxon>Sphingomonas</taxon>
    </lineage>
</organism>
<dbReference type="PANTHER" id="PTHR43664:SF1">
    <property type="entry name" value="BETA-METHYLMALYL-COA DEHYDRATASE"/>
    <property type="match status" value="1"/>
</dbReference>
<accession>A0A4Q6XSV1</accession>
<name>A0A4Q6XSV1_9SPHN</name>
<dbReference type="Gene3D" id="3.10.129.10">
    <property type="entry name" value="Hotdog Thioesterase"/>
    <property type="match status" value="1"/>
</dbReference>
<dbReference type="InterPro" id="IPR052342">
    <property type="entry name" value="MCH/BMMD"/>
</dbReference>
<dbReference type="Pfam" id="PF19315">
    <property type="entry name" value="MC_hydratase"/>
    <property type="match status" value="1"/>
</dbReference>
<reference evidence="1 2" key="1">
    <citation type="submission" date="2019-02" db="EMBL/GenBank/DDBJ databases">
        <authorList>
            <person name="Li Y."/>
        </authorList>
    </citation>
    <scope>NUCLEOTIDE SEQUENCE [LARGE SCALE GENOMIC DNA]</scope>
    <source>
        <strain evidence="1 2">3-7</strain>
    </source>
</reference>
<dbReference type="Proteomes" id="UP000292085">
    <property type="component" value="Unassembled WGS sequence"/>
</dbReference>
<proteinExistence type="predicted"/>
<dbReference type="CDD" id="cd03451">
    <property type="entry name" value="FkbR2"/>
    <property type="match status" value="1"/>
</dbReference>
<comment type="caution">
    <text evidence="1">The sequence shown here is derived from an EMBL/GenBank/DDBJ whole genome shotgun (WGS) entry which is preliminary data.</text>
</comment>